<dbReference type="RefSeq" id="XP_042927831.1">
    <property type="nucleotide sequence ID" value="XM_043060057.1"/>
</dbReference>
<keyword evidence="2" id="KW-1185">Reference proteome</keyword>
<evidence type="ECO:0000313" key="2">
    <source>
        <dbReference type="Proteomes" id="UP000006906"/>
    </source>
</evidence>
<reference evidence="1 2" key="1">
    <citation type="journal article" date="2007" name="Science">
        <title>The Chlamydomonas genome reveals the evolution of key animal and plant functions.</title>
        <authorList>
            <person name="Merchant S.S."/>
            <person name="Prochnik S.E."/>
            <person name="Vallon O."/>
            <person name="Harris E.H."/>
            <person name="Karpowicz S.J."/>
            <person name="Witman G.B."/>
            <person name="Terry A."/>
            <person name="Salamov A."/>
            <person name="Fritz-Laylin L.K."/>
            <person name="Marechal-Drouard L."/>
            <person name="Marshall W.F."/>
            <person name="Qu L.H."/>
            <person name="Nelson D.R."/>
            <person name="Sanderfoot A.A."/>
            <person name="Spalding M.H."/>
            <person name="Kapitonov V.V."/>
            <person name="Ren Q."/>
            <person name="Ferris P."/>
            <person name="Lindquist E."/>
            <person name="Shapiro H."/>
            <person name="Lucas S.M."/>
            <person name="Grimwood J."/>
            <person name="Schmutz J."/>
            <person name="Cardol P."/>
            <person name="Cerutti H."/>
            <person name="Chanfreau G."/>
            <person name="Chen C.L."/>
            <person name="Cognat V."/>
            <person name="Croft M.T."/>
            <person name="Dent R."/>
            <person name="Dutcher S."/>
            <person name="Fernandez E."/>
            <person name="Fukuzawa H."/>
            <person name="Gonzalez-Ballester D."/>
            <person name="Gonzalez-Halphen D."/>
            <person name="Hallmann A."/>
            <person name="Hanikenne M."/>
            <person name="Hippler M."/>
            <person name="Inwood W."/>
            <person name="Jabbari K."/>
            <person name="Kalanon M."/>
            <person name="Kuras R."/>
            <person name="Lefebvre P.A."/>
            <person name="Lemaire S.D."/>
            <person name="Lobanov A.V."/>
            <person name="Lohr M."/>
            <person name="Manuell A."/>
            <person name="Meier I."/>
            <person name="Mets L."/>
            <person name="Mittag M."/>
            <person name="Mittelmeier T."/>
            <person name="Moroney J.V."/>
            <person name="Moseley J."/>
            <person name="Napoli C."/>
            <person name="Nedelcu A.M."/>
            <person name="Niyogi K."/>
            <person name="Novoselov S.V."/>
            <person name="Paulsen I.T."/>
            <person name="Pazour G."/>
            <person name="Purton S."/>
            <person name="Ral J.P."/>
            <person name="Riano-Pachon D.M."/>
            <person name="Riekhof W."/>
            <person name="Rymarquis L."/>
            <person name="Schroda M."/>
            <person name="Stern D."/>
            <person name="Umen J."/>
            <person name="Willows R."/>
            <person name="Wilson N."/>
            <person name="Zimmer S.L."/>
            <person name="Allmer J."/>
            <person name="Balk J."/>
            <person name="Bisova K."/>
            <person name="Chen C.J."/>
            <person name="Elias M."/>
            <person name="Gendler K."/>
            <person name="Hauser C."/>
            <person name="Lamb M.R."/>
            <person name="Ledford H."/>
            <person name="Long J.C."/>
            <person name="Minagawa J."/>
            <person name="Page M.D."/>
            <person name="Pan J."/>
            <person name="Pootakham W."/>
            <person name="Roje S."/>
            <person name="Rose A."/>
            <person name="Stahlberg E."/>
            <person name="Terauchi A.M."/>
            <person name="Yang P."/>
            <person name="Ball S."/>
            <person name="Bowler C."/>
            <person name="Dieckmann C.L."/>
            <person name="Gladyshev V.N."/>
            <person name="Green P."/>
            <person name="Jorgensen R."/>
            <person name="Mayfield S."/>
            <person name="Mueller-Roeber B."/>
            <person name="Rajamani S."/>
            <person name="Sayre R.T."/>
            <person name="Brokstein P."/>
            <person name="Dubchak I."/>
            <person name="Goodstein D."/>
            <person name="Hornick L."/>
            <person name="Huang Y.W."/>
            <person name="Jhaveri J."/>
            <person name="Luo Y."/>
            <person name="Martinez D."/>
            <person name="Ngau W.C."/>
            <person name="Otillar B."/>
            <person name="Poliakov A."/>
            <person name="Porter A."/>
            <person name="Szajkowski L."/>
            <person name="Werner G."/>
            <person name="Zhou K."/>
            <person name="Grigoriev I.V."/>
            <person name="Rokhsar D.S."/>
            <person name="Grossman A.R."/>
        </authorList>
    </citation>
    <scope>NUCLEOTIDE SEQUENCE [LARGE SCALE GENOMIC DNA]</scope>
    <source>
        <strain evidence="2">CC-503</strain>
    </source>
</reference>
<name>A0A2K3E473_CHLRE</name>
<gene>
    <name evidence="1" type="ORF">CHLRE_02g141006v5</name>
</gene>
<organism evidence="1 2">
    <name type="scientific">Chlamydomonas reinhardtii</name>
    <name type="common">Chlamydomonas smithii</name>
    <dbReference type="NCBI Taxonomy" id="3055"/>
    <lineage>
        <taxon>Eukaryota</taxon>
        <taxon>Viridiplantae</taxon>
        <taxon>Chlorophyta</taxon>
        <taxon>core chlorophytes</taxon>
        <taxon>Chlorophyceae</taxon>
        <taxon>CS clade</taxon>
        <taxon>Chlamydomonadales</taxon>
        <taxon>Chlamydomonadaceae</taxon>
        <taxon>Chlamydomonas</taxon>
    </lineage>
</organism>
<evidence type="ECO:0000313" key="1">
    <source>
        <dbReference type="EMBL" id="PNW87573.1"/>
    </source>
</evidence>
<dbReference type="GeneID" id="66052524"/>
<dbReference type="Proteomes" id="UP000006906">
    <property type="component" value="Chromosome 2"/>
</dbReference>
<sequence>MGWAADSHTLTRYLREAFANILQSEDLDIQLGFTSAAGDLDMPAINKALEQFTARLEAKLG</sequence>
<dbReference type="Gramene" id="PNW87573">
    <property type="protein sequence ID" value="PNW87573"/>
    <property type="gene ID" value="CHLRE_02g141006v5"/>
</dbReference>
<dbReference type="InParanoid" id="A0A2K3E473"/>
<dbReference type="EMBL" id="CM008963">
    <property type="protein sequence ID" value="PNW87573.1"/>
    <property type="molecule type" value="Genomic_DNA"/>
</dbReference>
<accession>A0A2K3E473</accession>
<dbReference type="AlphaFoldDB" id="A0A2K3E473"/>
<protein>
    <submittedName>
        <fullName evidence="1">Uncharacterized protein</fullName>
    </submittedName>
</protein>
<proteinExistence type="predicted"/>
<dbReference type="KEGG" id="cre:CHLRE_02g141006v5"/>